<evidence type="ECO:0000313" key="6">
    <source>
        <dbReference type="EMBL" id="KDM89785.1"/>
    </source>
</evidence>
<dbReference type="Gene3D" id="3.90.1590.10">
    <property type="entry name" value="glutathione-dependent formaldehyde- activating enzyme (gfa)"/>
    <property type="match status" value="1"/>
</dbReference>
<evidence type="ECO:0000259" key="5">
    <source>
        <dbReference type="PROSITE" id="PS51891"/>
    </source>
</evidence>
<evidence type="ECO:0000256" key="1">
    <source>
        <dbReference type="ARBA" id="ARBA00005495"/>
    </source>
</evidence>
<keyword evidence="4" id="KW-0456">Lyase</keyword>
<dbReference type="PANTHER" id="PTHR33337:SF40">
    <property type="entry name" value="CENP-V_GFA DOMAIN-CONTAINING PROTEIN-RELATED"/>
    <property type="match status" value="1"/>
</dbReference>
<dbReference type="PANTHER" id="PTHR33337">
    <property type="entry name" value="GFA DOMAIN-CONTAINING PROTEIN"/>
    <property type="match status" value="1"/>
</dbReference>
<name>A0A066RH73_9GAMM</name>
<dbReference type="GO" id="GO:0016846">
    <property type="term" value="F:carbon-sulfur lyase activity"/>
    <property type="evidence" value="ECO:0007669"/>
    <property type="project" value="InterPro"/>
</dbReference>
<dbReference type="OrthoDB" id="9786619at2"/>
<protein>
    <submittedName>
        <fullName evidence="6">Aldehyde-activating protein</fullName>
    </submittedName>
</protein>
<proteinExistence type="inferred from homology"/>
<dbReference type="AlphaFoldDB" id="A0A066RH73"/>
<dbReference type="RefSeq" id="WP_036756763.1">
    <property type="nucleotide sequence ID" value="NZ_JAGSGC010000022.1"/>
</dbReference>
<dbReference type="STRING" id="1654360.EA58_20245"/>
<dbReference type="Pfam" id="PF04828">
    <property type="entry name" value="GFA"/>
    <property type="match status" value="1"/>
</dbReference>
<feature type="domain" description="CENP-V/GFA" evidence="5">
    <location>
        <begin position="5"/>
        <end position="121"/>
    </location>
</feature>
<evidence type="ECO:0000256" key="3">
    <source>
        <dbReference type="ARBA" id="ARBA00022833"/>
    </source>
</evidence>
<keyword evidence="2" id="KW-0479">Metal-binding</keyword>
<dbReference type="SUPFAM" id="SSF51316">
    <property type="entry name" value="Mss4-like"/>
    <property type="match status" value="1"/>
</dbReference>
<dbReference type="EMBL" id="JMIB01000043">
    <property type="protein sequence ID" value="KDM89785.1"/>
    <property type="molecule type" value="Genomic_DNA"/>
</dbReference>
<gene>
    <name evidence="6" type="ORF">EA58_20245</name>
</gene>
<keyword evidence="3" id="KW-0862">Zinc</keyword>
<keyword evidence="7" id="KW-1185">Reference proteome</keyword>
<reference evidence="6 7" key="1">
    <citation type="submission" date="2014-04" db="EMBL/GenBank/DDBJ databases">
        <title>Draft genome sequence of Photobacterium halotolerans S2753: a solonamide, ngercheumicin and holomycin producer.</title>
        <authorList>
            <person name="Machado H.R."/>
            <person name="Gram L."/>
        </authorList>
    </citation>
    <scope>NUCLEOTIDE SEQUENCE [LARGE SCALE GENOMIC DNA]</scope>
    <source>
        <strain evidence="6 7">S2753</strain>
    </source>
</reference>
<dbReference type="Proteomes" id="UP000027192">
    <property type="component" value="Unassembled WGS sequence"/>
</dbReference>
<evidence type="ECO:0000256" key="4">
    <source>
        <dbReference type="ARBA" id="ARBA00023239"/>
    </source>
</evidence>
<sequence>MHRIKPGACLCGAVQFEIEGDFDAFYLCHCQRCQKDTGSAHAANLFSTTATLRWLSGQEKVNTFTLPSTRHQKSFCTVCGAALPTLQSQGNLLVVPAGSLNQAVDIPPTAHLFTSSKAHWDHDLQEIPMYSKLPE</sequence>
<dbReference type="PROSITE" id="PS51891">
    <property type="entry name" value="CENP_V_GFA"/>
    <property type="match status" value="1"/>
</dbReference>
<dbReference type="InterPro" id="IPR011057">
    <property type="entry name" value="Mss4-like_sf"/>
</dbReference>
<evidence type="ECO:0000256" key="2">
    <source>
        <dbReference type="ARBA" id="ARBA00022723"/>
    </source>
</evidence>
<comment type="similarity">
    <text evidence="1">Belongs to the Gfa family.</text>
</comment>
<comment type="caution">
    <text evidence="6">The sequence shown here is derived from an EMBL/GenBank/DDBJ whole genome shotgun (WGS) entry which is preliminary data.</text>
</comment>
<evidence type="ECO:0000313" key="7">
    <source>
        <dbReference type="Proteomes" id="UP000027192"/>
    </source>
</evidence>
<organism evidence="6 7">
    <name type="scientific">Photobacterium galatheae</name>
    <dbReference type="NCBI Taxonomy" id="1654360"/>
    <lineage>
        <taxon>Bacteria</taxon>
        <taxon>Pseudomonadati</taxon>
        <taxon>Pseudomonadota</taxon>
        <taxon>Gammaproteobacteria</taxon>
        <taxon>Vibrionales</taxon>
        <taxon>Vibrionaceae</taxon>
        <taxon>Photobacterium</taxon>
    </lineage>
</organism>
<dbReference type="InterPro" id="IPR006913">
    <property type="entry name" value="CENP-V/GFA"/>
</dbReference>
<dbReference type="GO" id="GO:0046872">
    <property type="term" value="F:metal ion binding"/>
    <property type="evidence" value="ECO:0007669"/>
    <property type="project" value="UniProtKB-KW"/>
</dbReference>
<accession>A0A066RH73</accession>